<dbReference type="InterPro" id="IPR001926">
    <property type="entry name" value="TrpB-like_PALP"/>
</dbReference>
<dbReference type="PROSITE" id="PS00901">
    <property type="entry name" value="CYS_SYNTHASE"/>
    <property type="match status" value="1"/>
</dbReference>
<dbReference type="InterPro" id="IPR036052">
    <property type="entry name" value="TrpB-like_PALP_sf"/>
</dbReference>
<feature type="binding site" evidence="11">
    <location>
        <begin position="177"/>
        <end position="181"/>
    </location>
    <ligand>
        <name>pyridoxal 5'-phosphate</name>
        <dbReference type="ChEBI" id="CHEBI:597326"/>
    </ligand>
</feature>
<dbReference type="Gene3D" id="3.40.50.1100">
    <property type="match status" value="2"/>
</dbReference>
<evidence type="ECO:0000256" key="6">
    <source>
        <dbReference type="ARBA" id="ARBA00022605"/>
    </source>
</evidence>
<evidence type="ECO:0000256" key="4">
    <source>
        <dbReference type="ARBA" id="ARBA00012681"/>
    </source>
</evidence>
<comment type="similarity">
    <text evidence="3 13">Belongs to the cysteine synthase/cystathionine beta-synthase family.</text>
</comment>
<dbReference type="FunFam" id="3.40.50.1100:FF:000118">
    <property type="entry name" value="Related to CYS4-cystathionine beta-synthase"/>
    <property type="match status" value="1"/>
</dbReference>
<dbReference type="FunFam" id="3.40.50.1100:FF:000003">
    <property type="entry name" value="Cystathionine beta-synthase"/>
    <property type="match status" value="1"/>
</dbReference>
<dbReference type="PANTHER" id="PTHR10314">
    <property type="entry name" value="CYSTATHIONINE BETA-SYNTHASE"/>
    <property type="match status" value="1"/>
</dbReference>
<sequence>MIANNVFELIGKTPVVKLNKIVEKEWAEIYLKLEFFNPGGSVKDRVAFSMIEKAEKEGKLKKGSVIIEPTSGNTGIGLAMVGAAKGYKVIIVMPDTMSMERRMLLTAYGAEVVLTPGKFGMEGAIKKAEELVRQNKNYFMPQQFENFANPLIHEETTAKEIIEDFNEGLDAFVAGVGTGGTITGVGKKLKSKFSNIKIIAVEPFSAAVLSGKEPGPHKIQGIGAGFIPKVLDQNVIDEVIAVKDEDAFEVTRLLAKKEGILGGISTGASLWAAIEVAKKLGKGKKVLAIAPDSGERYLSTQLFRED</sequence>
<dbReference type="NCBIfam" id="TIGR01136">
    <property type="entry name" value="cysKM"/>
    <property type="match status" value="1"/>
</dbReference>
<evidence type="ECO:0000256" key="3">
    <source>
        <dbReference type="ARBA" id="ARBA00007103"/>
    </source>
</evidence>
<dbReference type="EMBL" id="FQUR01000019">
    <property type="protein sequence ID" value="SHF23098.1"/>
    <property type="molecule type" value="Genomic_DNA"/>
</dbReference>
<dbReference type="NCBIfam" id="TIGR01139">
    <property type="entry name" value="cysK"/>
    <property type="match status" value="1"/>
</dbReference>
<evidence type="ECO:0000256" key="2">
    <source>
        <dbReference type="ARBA" id="ARBA00004962"/>
    </source>
</evidence>
<feature type="binding site" evidence="11">
    <location>
        <position position="73"/>
    </location>
    <ligand>
        <name>pyridoxal 5'-phosphate</name>
        <dbReference type="ChEBI" id="CHEBI:597326"/>
    </ligand>
</feature>
<evidence type="ECO:0000259" key="14">
    <source>
        <dbReference type="Pfam" id="PF00291"/>
    </source>
</evidence>
<evidence type="ECO:0000256" key="1">
    <source>
        <dbReference type="ARBA" id="ARBA00001933"/>
    </source>
</evidence>
<evidence type="ECO:0000256" key="11">
    <source>
        <dbReference type="PIRSR" id="PIRSR605856-50"/>
    </source>
</evidence>
<dbReference type="InterPro" id="IPR005856">
    <property type="entry name" value="Cys_synth"/>
</dbReference>
<proteinExistence type="inferred from homology"/>
<evidence type="ECO:0000256" key="8">
    <source>
        <dbReference type="ARBA" id="ARBA00022898"/>
    </source>
</evidence>
<organism evidence="15 16">
    <name type="scientific">Thermoanaerobacter uzonensis DSM 18761</name>
    <dbReference type="NCBI Taxonomy" id="1123369"/>
    <lineage>
        <taxon>Bacteria</taxon>
        <taxon>Bacillati</taxon>
        <taxon>Bacillota</taxon>
        <taxon>Clostridia</taxon>
        <taxon>Thermoanaerobacterales</taxon>
        <taxon>Thermoanaerobacteraceae</taxon>
        <taxon>Thermoanaerobacter</taxon>
    </lineage>
</organism>
<evidence type="ECO:0000256" key="12">
    <source>
        <dbReference type="PIRSR" id="PIRSR605856-51"/>
    </source>
</evidence>
<evidence type="ECO:0000313" key="16">
    <source>
        <dbReference type="Proteomes" id="UP000184127"/>
    </source>
</evidence>
<feature type="binding site" evidence="11">
    <location>
        <position position="265"/>
    </location>
    <ligand>
        <name>pyridoxal 5'-phosphate</name>
        <dbReference type="ChEBI" id="CHEBI:597326"/>
    </ligand>
</feature>
<dbReference type="InterPro" id="IPR005859">
    <property type="entry name" value="CysK"/>
</dbReference>
<dbReference type="RefSeq" id="WP_072969360.1">
    <property type="nucleotide sequence ID" value="NZ_FQUR01000019.1"/>
</dbReference>
<evidence type="ECO:0000313" key="15">
    <source>
        <dbReference type="EMBL" id="SHF23098.1"/>
    </source>
</evidence>
<dbReference type="EC" id="2.5.1.47" evidence="4 13"/>
<dbReference type="Pfam" id="PF00291">
    <property type="entry name" value="PALP"/>
    <property type="match status" value="1"/>
</dbReference>
<comment type="pathway">
    <text evidence="2">Amino-acid biosynthesis; L-cysteine biosynthesis; L-cysteine from L-serine: step 2/2.</text>
</comment>
<evidence type="ECO:0000256" key="10">
    <source>
        <dbReference type="ARBA" id="ARBA00047931"/>
    </source>
</evidence>
<evidence type="ECO:0000256" key="5">
    <source>
        <dbReference type="ARBA" id="ARBA00019371"/>
    </source>
</evidence>
<evidence type="ECO:0000256" key="9">
    <source>
        <dbReference type="ARBA" id="ARBA00023192"/>
    </source>
</evidence>
<comment type="cofactor">
    <cofactor evidence="1 11 13">
        <name>pyridoxal 5'-phosphate</name>
        <dbReference type="ChEBI" id="CHEBI:597326"/>
    </cofactor>
</comment>
<keyword evidence="16" id="KW-1185">Reference proteome</keyword>
<reference evidence="16" key="1">
    <citation type="submission" date="2016-11" db="EMBL/GenBank/DDBJ databases">
        <authorList>
            <person name="Varghese N."/>
            <person name="Submissions S."/>
        </authorList>
    </citation>
    <scope>NUCLEOTIDE SEQUENCE [LARGE SCALE GENOMIC DNA]</scope>
    <source>
        <strain evidence="16">DSM 18761</strain>
    </source>
</reference>
<dbReference type="Proteomes" id="UP000184127">
    <property type="component" value="Unassembled WGS sequence"/>
</dbReference>
<keyword evidence="9 13" id="KW-0198">Cysteine biosynthesis</keyword>
<name>A0A1M4ZYL6_9THEO</name>
<dbReference type="CDD" id="cd01561">
    <property type="entry name" value="CBS_like"/>
    <property type="match status" value="1"/>
</dbReference>
<feature type="modified residue" description="N6-(pyridoxal phosphate)lysine" evidence="12">
    <location>
        <position position="43"/>
    </location>
</feature>
<dbReference type="InterPro" id="IPR050214">
    <property type="entry name" value="Cys_Synth/Cystath_Beta-Synth"/>
</dbReference>
<dbReference type="GO" id="GO:0006535">
    <property type="term" value="P:cysteine biosynthetic process from serine"/>
    <property type="evidence" value="ECO:0007669"/>
    <property type="project" value="UniProtKB-UniRule"/>
</dbReference>
<evidence type="ECO:0000256" key="7">
    <source>
        <dbReference type="ARBA" id="ARBA00022679"/>
    </source>
</evidence>
<protein>
    <recommendedName>
        <fullName evidence="5 13">Cysteine synthase</fullName>
        <ecNumber evidence="4 13">2.5.1.47</ecNumber>
    </recommendedName>
</protein>
<comment type="catalytic activity">
    <reaction evidence="10 13">
        <text>O-acetyl-L-serine + hydrogen sulfide = L-cysteine + acetate</text>
        <dbReference type="Rhea" id="RHEA:14829"/>
        <dbReference type="ChEBI" id="CHEBI:29919"/>
        <dbReference type="ChEBI" id="CHEBI:30089"/>
        <dbReference type="ChEBI" id="CHEBI:35235"/>
        <dbReference type="ChEBI" id="CHEBI:58340"/>
        <dbReference type="EC" id="2.5.1.47"/>
    </reaction>
</comment>
<feature type="domain" description="Tryptophan synthase beta chain-like PALP" evidence="14">
    <location>
        <begin position="7"/>
        <end position="292"/>
    </location>
</feature>
<gene>
    <name evidence="15" type="ORF">SAMN02745195_02136</name>
</gene>
<dbReference type="UniPathway" id="UPA00136">
    <property type="reaction ID" value="UER00200"/>
</dbReference>
<dbReference type="AlphaFoldDB" id="A0A1M4ZYL6"/>
<dbReference type="InterPro" id="IPR001216">
    <property type="entry name" value="P-phosphate_BS"/>
</dbReference>
<keyword evidence="6 13" id="KW-0028">Amino-acid biosynthesis</keyword>
<evidence type="ECO:0000256" key="13">
    <source>
        <dbReference type="RuleBase" id="RU003985"/>
    </source>
</evidence>
<dbReference type="GO" id="GO:0004124">
    <property type="term" value="F:cysteine synthase activity"/>
    <property type="evidence" value="ECO:0007669"/>
    <property type="project" value="UniProtKB-UniRule"/>
</dbReference>
<keyword evidence="8 11" id="KW-0663">Pyridoxal phosphate</keyword>
<keyword evidence="7 13" id="KW-0808">Transferase</keyword>
<accession>A0A1M4ZYL6</accession>
<dbReference type="SUPFAM" id="SSF53686">
    <property type="entry name" value="Tryptophan synthase beta subunit-like PLP-dependent enzymes"/>
    <property type="match status" value="1"/>
</dbReference>